<dbReference type="KEGG" id="sje:AAV35_000550"/>
<dbReference type="STRING" id="1230341.AAV35_000550"/>
<dbReference type="eggNOG" id="COG1668">
    <property type="taxonomic scope" value="Bacteria"/>
</dbReference>
<feature type="domain" description="ABC-2 type transporter transmembrane" evidence="6">
    <location>
        <begin position="19"/>
        <end position="388"/>
    </location>
</feature>
<dbReference type="EMBL" id="AMPQ01000021">
    <property type="protein sequence ID" value="EKE30869.1"/>
    <property type="molecule type" value="Genomic_DNA"/>
</dbReference>
<dbReference type="GO" id="GO:0140359">
    <property type="term" value="F:ABC-type transporter activity"/>
    <property type="evidence" value="ECO:0007669"/>
    <property type="project" value="InterPro"/>
</dbReference>
<dbReference type="Proteomes" id="UP000011746">
    <property type="component" value="Unassembled WGS sequence"/>
</dbReference>
<reference evidence="8 9" key="1">
    <citation type="journal article" date="2012" name="J. Bacteriol.">
        <title>Draft Genome Sequence of Salimicrobium sp. Strain MJ3, Isolated from Myulchi-Jeot, Korean Fermented Seafood.</title>
        <authorList>
            <person name="Lee S.H."/>
            <person name="Jung J.Y."/>
            <person name="Jeon C.O."/>
        </authorList>
    </citation>
    <scope>NUCLEOTIDE SEQUENCE [LARGE SCALE GENOMIC DNA]</scope>
    <source>
        <strain evidence="8 9">MJ3</strain>
    </source>
</reference>
<name>K2GKB4_9BACI</name>
<comment type="subcellular location">
    <subcellularLocation>
        <location evidence="1">Cell membrane</location>
        <topology evidence="1">Multi-pass membrane protein</topology>
    </subcellularLocation>
</comment>
<dbReference type="GO" id="GO:0005886">
    <property type="term" value="C:plasma membrane"/>
    <property type="evidence" value="ECO:0007669"/>
    <property type="project" value="UniProtKB-SubCell"/>
</dbReference>
<organism evidence="8 9">
    <name type="scientific">Salimicrobium jeotgali</name>
    <dbReference type="NCBI Taxonomy" id="1230341"/>
    <lineage>
        <taxon>Bacteria</taxon>
        <taxon>Bacillati</taxon>
        <taxon>Bacillota</taxon>
        <taxon>Bacilli</taxon>
        <taxon>Bacillales</taxon>
        <taxon>Bacillaceae</taxon>
        <taxon>Salimicrobium</taxon>
    </lineage>
</organism>
<protein>
    <recommendedName>
        <fullName evidence="6">ABC-2 type transporter transmembrane domain-containing protein</fullName>
    </recommendedName>
</protein>
<dbReference type="EMBL" id="CP011361">
    <property type="protein sequence ID" value="AKG03415.1"/>
    <property type="molecule type" value="Genomic_DNA"/>
</dbReference>
<proteinExistence type="predicted"/>
<dbReference type="InterPro" id="IPR051449">
    <property type="entry name" value="ABC-2_transporter_component"/>
</dbReference>
<dbReference type="PANTHER" id="PTHR30294">
    <property type="entry name" value="MEMBRANE COMPONENT OF ABC TRANSPORTER YHHJ-RELATED"/>
    <property type="match status" value="1"/>
</dbReference>
<keyword evidence="2" id="KW-1003">Cell membrane</keyword>
<keyword evidence="5" id="KW-0472">Membrane</keyword>
<dbReference type="RefSeq" id="WP_008591610.1">
    <property type="nucleotide sequence ID" value="NZ_AMPQ01000021.1"/>
</dbReference>
<evidence type="ECO:0000259" key="6">
    <source>
        <dbReference type="Pfam" id="PF12698"/>
    </source>
</evidence>
<dbReference type="AlphaFoldDB" id="K2GKB4"/>
<reference evidence="7" key="3">
    <citation type="submission" date="2016-11" db="EMBL/GenBank/DDBJ databases">
        <title>Salimicrobium jeotgali MJ3, isolated from Myulchi jeot, a traditional Korean fermented seafood.</title>
        <authorList>
            <person name="Kim K.H."/>
            <person name="Jeon C.O."/>
            <person name="Jin H.M."/>
        </authorList>
    </citation>
    <scope>NUCLEOTIDE SEQUENCE</scope>
    <source>
        <strain evidence="7">MJ3</strain>
    </source>
</reference>
<evidence type="ECO:0000313" key="10">
    <source>
        <dbReference type="Proteomes" id="UP000092654"/>
    </source>
</evidence>
<evidence type="ECO:0000313" key="8">
    <source>
        <dbReference type="EMBL" id="EKE30869.1"/>
    </source>
</evidence>
<dbReference type="InterPro" id="IPR013525">
    <property type="entry name" value="ABC2_TM"/>
</dbReference>
<reference evidence="10" key="2">
    <citation type="submission" date="2015-06" db="EMBL/GenBank/DDBJ databases">
        <title>Salimicrobium jeotgali MJ3, isolated from Myulchi jeot, a traditional Korean fermented seafood.</title>
        <authorList>
            <person name="Kim K.H."/>
            <person name="Jeon C.O."/>
            <person name="Jin H.M."/>
        </authorList>
    </citation>
    <scope>NUCLEOTIDE SEQUENCE [LARGE SCALE GENOMIC DNA]</scope>
    <source>
        <strain evidence="10">MJ3</strain>
    </source>
</reference>
<evidence type="ECO:0000256" key="5">
    <source>
        <dbReference type="ARBA" id="ARBA00023136"/>
    </source>
</evidence>
<evidence type="ECO:0000313" key="7">
    <source>
        <dbReference type="EMBL" id="AKG03415.1"/>
    </source>
</evidence>
<sequence>MRNTWKVAKWEYKRNATNKSFIISTLLTPVIFLLFAFLPSLFSGSESSNDPEAMKVFIQDEVGLAPRVEALVNNEESINWELEFVEENKESVLSSVTEEENQAFVSLTEDTIQSGVVKVETSEEVTDSFFTQLQLLRQPIQNYQFEQLGLTESQLQQITAGVSFETSEATAPASGVGDADQSGAVEGELIVPGIFALIVLIAIVLTGMMIFQSASQEKKEKVSEIVLSSMKPNELMQGKIIGYFGLGISQVIIWLGFGVPLAAWRMEDVPILQYLFVPELLIMVFIAILGYLLFAALFVGFGATVEDISSSSNFQGFIMMLPFLPFVFIGPILNNPSGLAATIGSFIPFTSPAVLIMRMAMLEDWPWLEIGLALVVLMISVWLMIKLAGKIFEVGILLYGKNATPKEIWKWVRA</sequence>
<evidence type="ECO:0000256" key="1">
    <source>
        <dbReference type="ARBA" id="ARBA00004651"/>
    </source>
</evidence>
<dbReference type="Pfam" id="PF12698">
    <property type="entry name" value="ABC2_membrane_3"/>
    <property type="match status" value="1"/>
</dbReference>
<dbReference type="Proteomes" id="UP000092654">
    <property type="component" value="Chromosome"/>
</dbReference>
<accession>K2GKB4</accession>
<keyword evidence="9" id="KW-1185">Reference proteome</keyword>
<keyword evidence="4" id="KW-1133">Transmembrane helix</keyword>
<dbReference type="OrthoDB" id="9768837at2"/>
<keyword evidence="3" id="KW-0812">Transmembrane</keyword>
<dbReference type="PANTHER" id="PTHR30294:SF29">
    <property type="entry name" value="MULTIDRUG ABC TRANSPORTER PERMEASE YBHS-RELATED"/>
    <property type="match status" value="1"/>
</dbReference>
<evidence type="ECO:0000256" key="3">
    <source>
        <dbReference type="ARBA" id="ARBA00022692"/>
    </source>
</evidence>
<evidence type="ECO:0000256" key="2">
    <source>
        <dbReference type="ARBA" id="ARBA00022475"/>
    </source>
</evidence>
<evidence type="ECO:0000256" key="4">
    <source>
        <dbReference type="ARBA" id="ARBA00022989"/>
    </source>
</evidence>
<dbReference type="PATRIC" id="fig|1230341.3.peg.2296"/>
<evidence type="ECO:0000313" key="9">
    <source>
        <dbReference type="Proteomes" id="UP000011746"/>
    </source>
</evidence>
<gene>
    <name evidence="7" type="ORF">AAV35_000550</name>
    <name evidence="8" type="ORF">MJ3_11230</name>
</gene>